<dbReference type="Proteomes" id="UP000832072">
    <property type="component" value="Segment"/>
</dbReference>
<proteinExistence type="predicted"/>
<gene>
    <name evidence="1" type="ORF">EHEKIMEA_00066</name>
</gene>
<reference evidence="1 2" key="1">
    <citation type="submission" date="2022-02" db="EMBL/GenBank/DDBJ databases">
        <authorList>
            <person name="Tian F."/>
            <person name="Li J."/>
            <person name="Li F."/>
            <person name="Tong Y."/>
        </authorList>
    </citation>
    <scope>NUCLEOTIDE SEQUENCE [LARGE SCALE GENOMIC DNA]</scope>
</reference>
<sequence>MLEKILQALRDEGYDANVIKGTIYVSVEEFDLYRIYHDETSIRVHSVDTGRDVMFKNYNEFLYFLES</sequence>
<keyword evidence="2" id="KW-1185">Reference proteome</keyword>
<accession>A0AAE9K637</accession>
<organism evidence="1 2">
    <name type="scientific">Cronobacter phage LPCS28</name>
    <dbReference type="NCBI Taxonomy" id="2924885"/>
    <lineage>
        <taxon>Viruses</taxon>
        <taxon>Duplodnaviria</taxon>
        <taxon>Heunggongvirae</taxon>
        <taxon>Uroviricota</taxon>
        <taxon>Caudoviricetes</taxon>
        <taxon>Pantevenvirales</taxon>
        <taxon>Straboviridae</taxon>
        <taxon>Nanhuvirus</taxon>
        <taxon>Nanhuvirus LPCS28</taxon>
    </lineage>
</organism>
<name>A0AAE9K637_9CAUD</name>
<evidence type="ECO:0000313" key="2">
    <source>
        <dbReference type="Proteomes" id="UP000832072"/>
    </source>
</evidence>
<dbReference type="EMBL" id="OM638103">
    <property type="protein sequence ID" value="UNY46954.1"/>
    <property type="molecule type" value="Genomic_DNA"/>
</dbReference>
<evidence type="ECO:0000313" key="1">
    <source>
        <dbReference type="EMBL" id="UNY46954.1"/>
    </source>
</evidence>
<protein>
    <submittedName>
        <fullName evidence="1">Uncharacterized protein</fullName>
    </submittedName>
</protein>